<evidence type="ECO:0000313" key="2">
    <source>
        <dbReference type="Proteomes" id="UP000218965"/>
    </source>
</evidence>
<name>A0A0U5BQU5_9MICO</name>
<dbReference type="AlphaFoldDB" id="A0A0U5BQU5"/>
<sequence>MDVGTNRPRSPSSCWAPSTTMNEAIVVITPAAQWGKKEPTRTPIALIRVTNTNASDGSTSIAIEQKPEVSELAYTAA</sequence>
<dbReference type="KEGG" id="malk:MalAC0309_2161"/>
<organism evidence="1 2">
    <name type="scientific">Microcella alkaliphila</name>
    <dbReference type="NCBI Taxonomy" id="279828"/>
    <lineage>
        <taxon>Bacteria</taxon>
        <taxon>Bacillati</taxon>
        <taxon>Actinomycetota</taxon>
        <taxon>Actinomycetes</taxon>
        <taxon>Micrococcales</taxon>
        <taxon>Microbacteriaceae</taxon>
        <taxon>Microcella</taxon>
    </lineage>
</organism>
<dbReference type="EMBL" id="AP017315">
    <property type="protein sequence ID" value="BAU33004.1"/>
    <property type="molecule type" value="Genomic_DNA"/>
</dbReference>
<gene>
    <name evidence="1" type="ORF">MalAC0309_2161</name>
</gene>
<dbReference type="Proteomes" id="UP000218965">
    <property type="component" value="Chromosome"/>
</dbReference>
<evidence type="ECO:0000313" key="1">
    <source>
        <dbReference type="EMBL" id="BAU33004.1"/>
    </source>
</evidence>
<protein>
    <submittedName>
        <fullName evidence="1">Type IV pilus biogenesis protein PilP</fullName>
    </submittedName>
</protein>
<reference evidence="2" key="1">
    <citation type="submission" date="2015-12" db="EMBL/GenBank/DDBJ databases">
        <authorList>
            <person name="Shamseldin A."/>
            <person name="Moawad H."/>
            <person name="Abd El-Rahim W.M."/>
            <person name="Sadowsky M.J."/>
        </authorList>
    </citation>
    <scope>NUCLEOTIDE SEQUENCE [LARGE SCALE GENOMIC DNA]</scope>
    <source>
        <strain evidence="2">JAM AC0309</strain>
    </source>
</reference>
<accession>A0A0U5BQU5</accession>
<reference evidence="1 2" key="2">
    <citation type="submission" date="2016-01" db="EMBL/GenBank/DDBJ databases">
        <title>Microcella alkaliphila JAM AC0309 whole genome shotgun sequence.</title>
        <authorList>
            <person name="Kurata A."/>
            <person name="Hirose Y."/>
            <person name="Kishimoto N."/>
            <person name="Kobayashi T."/>
        </authorList>
    </citation>
    <scope>NUCLEOTIDE SEQUENCE [LARGE SCALE GENOMIC DNA]</scope>
    <source>
        <strain evidence="1 2">JAM AC0309</strain>
    </source>
</reference>
<proteinExistence type="predicted"/>